<gene>
    <name evidence="2" type="ORF">BSL78_21327</name>
</gene>
<dbReference type="SUPFAM" id="SSF47616">
    <property type="entry name" value="GST C-terminal domain-like"/>
    <property type="match status" value="1"/>
</dbReference>
<dbReference type="CDD" id="cd03192">
    <property type="entry name" value="GST_C_Sigma_like"/>
    <property type="match status" value="1"/>
</dbReference>
<dbReference type="PANTHER" id="PTHR11571">
    <property type="entry name" value="GLUTATHIONE S-TRANSFERASE"/>
    <property type="match status" value="1"/>
</dbReference>
<evidence type="ECO:0000313" key="2">
    <source>
        <dbReference type="EMBL" id="PIK41814.1"/>
    </source>
</evidence>
<dbReference type="InterPro" id="IPR050213">
    <property type="entry name" value="GST_superfamily"/>
</dbReference>
<dbReference type="GO" id="GO:0004364">
    <property type="term" value="F:glutathione transferase activity"/>
    <property type="evidence" value="ECO:0007669"/>
    <property type="project" value="TreeGrafter"/>
</dbReference>
<comment type="caution">
    <text evidence="2">The sequence shown here is derived from an EMBL/GenBank/DDBJ whole genome shotgun (WGS) entry which is preliminary data.</text>
</comment>
<name>A0A2G8K1E6_STIJA</name>
<organism evidence="2 3">
    <name type="scientific">Stichopus japonicus</name>
    <name type="common">Sea cucumber</name>
    <dbReference type="NCBI Taxonomy" id="307972"/>
    <lineage>
        <taxon>Eukaryota</taxon>
        <taxon>Metazoa</taxon>
        <taxon>Echinodermata</taxon>
        <taxon>Eleutherozoa</taxon>
        <taxon>Echinozoa</taxon>
        <taxon>Holothuroidea</taxon>
        <taxon>Aspidochirotacea</taxon>
        <taxon>Aspidochirotida</taxon>
        <taxon>Stichopodidae</taxon>
        <taxon>Apostichopus</taxon>
    </lineage>
</organism>
<evidence type="ECO:0000259" key="1">
    <source>
        <dbReference type="PROSITE" id="PS50405"/>
    </source>
</evidence>
<dbReference type="STRING" id="307972.A0A2G8K1E6"/>
<evidence type="ECO:0000313" key="3">
    <source>
        <dbReference type="Proteomes" id="UP000230750"/>
    </source>
</evidence>
<dbReference type="Gene3D" id="1.20.1050.10">
    <property type="match status" value="1"/>
</dbReference>
<dbReference type="InterPro" id="IPR010987">
    <property type="entry name" value="Glutathione-S-Trfase_C-like"/>
</dbReference>
<feature type="domain" description="GST C-terminal" evidence="1">
    <location>
        <begin position="25"/>
        <end position="155"/>
    </location>
</feature>
<dbReference type="GO" id="GO:0006749">
    <property type="term" value="P:glutathione metabolic process"/>
    <property type="evidence" value="ECO:0007669"/>
    <property type="project" value="TreeGrafter"/>
</dbReference>
<dbReference type="InterPro" id="IPR036282">
    <property type="entry name" value="Glutathione-S-Trfase_C_sf"/>
</dbReference>
<sequence length="155" mass="17660">MAFGANYRMPYGKPPYAIYGFLGSSIWERAQINVVCETVKDFAPEISQFFAEKDETRKAELKKAYLTVGVYKHIGNLEKLLKQNNDGTGWFVGDKVSLADVEAFARVYDFISFLDGKEPGDFDLKDHAVFKGFIERFKSQPKIADWISKRPQTSL</sequence>
<proteinExistence type="predicted"/>
<dbReference type="InterPro" id="IPR004046">
    <property type="entry name" value="GST_C"/>
</dbReference>
<dbReference type="AlphaFoldDB" id="A0A2G8K1E6"/>
<keyword evidence="3" id="KW-1185">Reference proteome</keyword>
<dbReference type="Proteomes" id="UP000230750">
    <property type="component" value="Unassembled WGS sequence"/>
</dbReference>
<dbReference type="PANTHER" id="PTHR11571:SF150">
    <property type="entry name" value="GLUTATHIONE S-TRANSFERASE"/>
    <property type="match status" value="1"/>
</dbReference>
<dbReference type="EMBL" id="MRZV01000986">
    <property type="protein sequence ID" value="PIK41814.1"/>
    <property type="molecule type" value="Genomic_DNA"/>
</dbReference>
<dbReference type="OrthoDB" id="5947164at2759"/>
<reference evidence="2 3" key="1">
    <citation type="journal article" date="2017" name="PLoS Biol.">
        <title>The sea cucumber genome provides insights into morphological evolution and visceral regeneration.</title>
        <authorList>
            <person name="Zhang X."/>
            <person name="Sun L."/>
            <person name="Yuan J."/>
            <person name="Sun Y."/>
            <person name="Gao Y."/>
            <person name="Zhang L."/>
            <person name="Li S."/>
            <person name="Dai H."/>
            <person name="Hamel J.F."/>
            <person name="Liu C."/>
            <person name="Yu Y."/>
            <person name="Liu S."/>
            <person name="Lin W."/>
            <person name="Guo K."/>
            <person name="Jin S."/>
            <person name="Xu P."/>
            <person name="Storey K.B."/>
            <person name="Huan P."/>
            <person name="Zhang T."/>
            <person name="Zhou Y."/>
            <person name="Zhang J."/>
            <person name="Lin C."/>
            <person name="Li X."/>
            <person name="Xing L."/>
            <person name="Huo D."/>
            <person name="Sun M."/>
            <person name="Wang L."/>
            <person name="Mercier A."/>
            <person name="Li F."/>
            <person name="Yang H."/>
            <person name="Xiang J."/>
        </authorList>
    </citation>
    <scope>NUCLEOTIDE SEQUENCE [LARGE SCALE GENOMIC DNA]</scope>
    <source>
        <strain evidence="2">Shaxun</strain>
        <tissue evidence="2">Muscle</tissue>
    </source>
</reference>
<protein>
    <submittedName>
        <fullName evidence="2">Putative S-crystallin SL11-like</fullName>
    </submittedName>
</protein>
<accession>A0A2G8K1E6</accession>
<dbReference type="FunFam" id="1.20.1050.10:FF:000030">
    <property type="entry name" value="Glutathione S-transferase S1"/>
    <property type="match status" value="1"/>
</dbReference>
<dbReference type="Pfam" id="PF14497">
    <property type="entry name" value="GST_C_3"/>
    <property type="match status" value="1"/>
</dbReference>
<dbReference type="PROSITE" id="PS50405">
    <property type="entry name" value="GST_CTER"/>
    <property type="match status" value="1"/>
</dbReference>